<reference evidence="2 3" key="1">
    <citation type="journal article" date="2014" name="PLoS ONE">
        <title>The first complete genome sequence of the class fimbriimonadia in the phylum armatimonadetes.</title>
        <authorList>
            <person name="Hu Z.Y."/>
            <person name="Wang Y.Z."/>
            <person name="Im W.T."/>
            <person name="Wang S.Y."/>
            <person name="Zhao G.P."/>
            <person name="Zheng H.J."/>
            <person name="Quan Z.X."/>
        </authorList>
    </citation>
    <scope>NUCLEOTIDE SEQUENCE [LARGE SCALE GENOMIC DNA]</scope>
    <source>
        <strain evidence="2">Gsoil 348</strain>
    </source>
</reference>
<keyword evidence="3" id="KW-1185">Reference proteome</keyword>
<evidence type="ECO:0000313" key="2">
    <source>
        <dbReference type="EMBL" id="AIE87066.1"/>
    </source>
</evidence>
<dbReference type="KEGG" id="fgi:OP10G_3698"/>
<organism evidence="2 3">
    <name type="scientific">Fimbriimonas ginsengisoli Gsoil 348</name>
    <dbReference type="NCBI Taxonomy" id="661478"/>
    <lineage>
        <taxon>Bacteria</taxon>
        <taxon>Bacillati</taxon>
        <taxon>Armatimonadota</taxon>
        <taxon>Fimbriimonadia</taxon>
        <taxon>Fimbriimonadales</taxon>
        <taxon>Fimbriimonadaceae</taxon>
        <taxon>Fimbriimonas</taxon>
    </lineage>
</organism>
<dbReference type="HOGENOM" id="CLU_2093208_0_0_0"/>
<dbReference type="STRING" id="661478.OP10G_3698"/>
<feature type="chain" id="PRO_5001651964" evidence="1">
    <location>
        <begin position="18"/>
        <end position="116"/>
    </location>
</feature>
<dbReference type="Proteomes" id="UP000027982">
    <property type="component" value="Chromosome"/>
</dbReference>
<dbReference type="EMBL" id="CP007139">
    <property type="protein sequence ID" value="AIE87066.1"/>
    <property type="molecule type" value="Genomic_DNA"/>
</dbReference>
<dbReference type="AlphaFoldDB" id="A0A068NUH5"/>
<name>A0A068NUH5_FIMGI</name>
<protein>
    <submittedName>
        <fullName evidence="2">Uncharacterized protein</fullName>
    </submittedName>
</protein>
<dbReference type="RefSeq" id="WP_144241239.1">
    <property type="nucleotide sequence ID" value="NZ_CP007139.1"/>
</dbReference>
<evidence type="ECO:0000313" key="3">
    <source>
        <dbReference type="Proteomes" id="UP000027982"/>
    </source>
</evidence>
<feature type="signal peptide" evidence="1">
    <location>
        <begin position="1"/>
        <end position="17"/>
    </location>
</feature>
<accession>A0A068NUH5</accession>
<proteinExistence type="predicted"/>
<sequence length="116" mass="11894">MRALAFLSLSLCLLALGCSSGSPQLSVHNTGPFGATVWALDGSGPKPQWKELGVVGTSETKEFDLGSLAPNKNLRVQCGPSPVQILAISNKSSGGCSRPKAGVLIDSQGRADLTNG</sequence>
<dbReference type="PROSITE" id="PS51257">
    <property type="entry name" value="PROKAR_LIPOPROTEIN"/>
    <property type="match status" value="1"/>
</dbReference>
<gene>
    <name evidence="2" type="ORF">OP10G_3698</name>
</gene>
<evidence type="ECO:0000256" key="1">
    <source>
        <dbReference type="SAM" id="SignalP"/>
    </source>
</evidence>
<keyword evidence="1" id="KW-0732">Signal</keyword>